<evidence type="ECO:0000256" key="2">
    <source>
        <dbReference type="SAM" id="SignalP"/>
    </source>
</evidence>
<keyword evidence="2" id="KW-0732">Signal</keyword>
<evidence type="ECO:0000313" key="4">
    <source>
        <dbReference type="Proteomes" id="UP000271925"/>
    </source>
</evidence>
<dbReference type="RefSeq" id="WP_124877194.1">
    <property type="nucleotide sequence ID" value="NZ_RQJO01000010.1"/>
</dbReference>
<comment type="caution">
    <text evidence="3">The sequence shown here is derived from an EMBL/GenBank/DDBJ whole genome shotgun (WGS) entry which is preliminary data.</text>
</comment>
<accession>A0A3P1BI88</accession>
<feature type="chain" id="PRO_5017960437" evidence="2">
    <location>
        <begin position="20"/>
        <end position="356"/>
    </location>
</feature>
<protein>
    <submittedName>
        <fullName evidence="3">DUF4249 domain-containing protein</fullName>
    </submittedName>
</protein>
<dbReference type="EMBL" id="RQJO01000010">
    <property type="protein sequence ID" value="RRB00728.1"/>
    <property type="molecule type" value="Genomic_DNA"/>
</dbReference>
<name>A0A3P1BI88_9BACT</name>
<dbReference type="AlphaFoldDB" id="A0A3P1BI88"/>
<evidence type="ECO:0000313" key="3">
    <source>
        <dbReference type="EMBL" id="RRB00728.1"/>
    </source>
</evidence>
<dbReference type="Pfam" id="PF14054">
    <property type="entry name" value="DUF4249"/>
    <property type="match status" value="1"/>
</dbReference>
<proteinExistence type="predicted"/>
<keyword evidence="4" id="KW-1185">Reference proteome</keyword>
<dbReference type="InterPro" id="IPR025345">
    <property type="entry name" value="DUF4249"/>
</dbReference>
<organism evidence="3 4">
    <name type="scientific">Larkinella rosea</name>
    <dbReference type="NCBI Taxonomy" id="2025312"/>
    <lineage>
        <taxon>Bacteria</taxon>
        <taxon>Pseudomonadati</taxon>
        <taxon>Bacteroidota</taxon>
        <taxon>Cytophagia</taxon>
        <taxon>Cytophagales</taxon>
        <taxon>Spirosomataceae</taxon>
        <taxon>Larkinella</taxon>
    </lineage>
</organism>
<dbReference type="Proteomes" id="UP000271925">
    <property type="component" value="Unassembled WGS sequence"/>
</dbReference>
<feature type="region of interest" description="Disordered" evidence="1">
    <location>
        <begin position="327"/>
        <end position="356"/>
    </location>
</feature>
<dbReference type="OrthoDB" id="922982at2"/>
<evidence type="ECO:0000256" key="1">
    <source>
        <dbReference type="SAM" id="MobiDB-lite"/>
    </source>
</evidence>
<sequence length="356" mass="39836">MKTVSYFLCLVLATLLCQCVTPINPDVRSLPPALVVDGLVTDQPGKNRVSMSFTADYTSTSLNFVAEKATVFVTDNANQQTVFKETSPGFYQPDSSWRGSTGKSYTLHVRLSDGREYQSKPELLKPVAPIDSIYIEFNQQLKLGSDAYDKGFDVYLDLKDPATPDDNYRWSWVHYEPLVYCDVIRIPTCPGCAIYQEYGLTCCTKCWDIIRYQNLINISSDNAINGNRISRRSILRAPFESYEPYYVEIEQQSLTKEAYTYLSAVKDIVQNVGGLFDAAPATLTGNISSVTQPDELVLGYFGASAMIIRPLYIDRSKAPVTPDIILAPPPQPPPTSCAKCEESQARTSKAPKWWKF</sequence>
<feature type="signal peptide" evidence="2">
    <location>
        <begin position="1"/>
        <end position="19"/>
    </location>
</feature>
<gene>
    <name evidence="3" type="ORF">EHT25_21260</name>
</gene>
<reference evidence="3 4" key="1">
    <citation type="submission" date="2018-11" db="EMBL/GenBank/DDBJ databases">
        <authorList>
            <person name="Zhou Z."/>
            <person name="Wang G."/>
        </authorList>
    </citation>
    <scope>NUCLEOTIDE SEQUENCE [LARGE SCALE GENOMIC DNA]</scope>
    <source>
        <strain evidence="3 4">KCTC52004</strain>
    </source>
</reference>